<dbReference type="EMBL" id="CM046131">
    <property type="protein sequence ID" value="KAI8430592.1"/>
    <property type="molecule type" value="Genomic_DNA"/>
</dbReference>
<evidence type="ECO:0000313" key="2">
    <source>
        <dbReference type="Proteomes" id="UP001064048"/>
    </source>
</evidence>
<proteinExistence type="predicted"/>
<accession>A0ACC0K2V3</accession>
<dbReference type="Proteomes" id="UP001064048">
    <property type="component" value="Chromosome Z"/>
</dbReference>
<sequence>MMTGMEMDHVLMTLAPRLGRRARVRAYRSYQEQHYCQLHSGLSDGEASRGPARTRGSRRDDPRRHTLAGNHLYVHPHHPPQLNSHEMELSTTGPPRTESHLAALISLAVEDECRT</sequence>
<organism evidence="1 2">
    <name type="scientific">Choristoneura fumiferana</name>
    <name type="common">Spruce budworm moth</name>
    <name type="synonym">Archips fumiferana</name>
    <dbReference type="NCBI Taxonomy" id="7141"/>
    <lineage>
        <taxon>Eukaryota</taxon>
        <taxon>Metazoa</taxon>
        <taxon>Ecdysozoa</taxon>
        <taxon>Arthropoda</taxon>
        <taxon>Hexapoda</taxon>
        <taxon>Insecta</taxon>
        <taxon>Pterygota</taxon>
        <taxon>Neoptera</taxon>
        <taxon>Endopterygota</taxon>
        <taxon>Lepidoptera</taxon>
        <taxon>Glossata</taxon>
        <taxon>Ditrysia</taxon>
        <taxon>Tortricoidea</taxon>
        <taxon>Tortricidae</taxon>
        <taxon>Tortricinae</taxon>
        <taxon>Choristoneura</taxon>
    </lineage>
</organism>
<evidence type="ECO:0000313" key="1">
    <source>
        <dbReference type="EMBL" id="KAI8430592.1"/>
    </source>
</evidence>
<reference evidence="1 2" key="1">
    <citation type="journal article" date="2022" name="Genome Biol. Evol.">
        <title>The Spruce Budworm Genome: Reconstructing the Evolutionary History of Antifreeze Proteins.</title>
        <authorList>
            <person name="Beliveau C."/>
            <person name="Gagne P."/>
            <person name="Picq S."/>
            <person name="Vernygora O."/>
            <person name="Keeling C.I."/>
            <person name="Pinkney K."/>
            <person name="Doucet D."/>
            <person name="Wen F."/>
            <person name="Johnston J.S."/>
            <person name="Maaroufi H."/>
            <person name="Boyle B."/>
            <person name="Laroche J."/>
            <person name="Dewar K."/>
            <person name="Juretic N."/>
            <person name="Blackburn G."/>
            <person name="Nisole A."/>
            <person name="Brunet B."/>
            <person name="Brandao M."/>
            <person name="Lumley L."/>
            <person name="Duan J."/>
            <person name="Quan G."/>
            <person name="Lucarotti C.J."/>
            <person name="Roe A.D."/>
            <person name="Sperling F.A.H."/>
            <person name="Levesque R.C."/>
            <person name="Cusson M."/>
        </authorList>
    </citation>
    <scope>NUCLEOTIDE SEQUENCE [LARGE SCALE GENOMIC DNA]</scope>
    <source>
        <strain evidence="1">Glfc:IPQL:Cfum</strain>
    </source>
</reference>
<keyword evidence="2" id="KW-1185">Reference proteome</keyword>
<protein>
    <submittedName>
        <fullName evidence="1">Uncharacterized protein</fullName>
    </submittedName>
</protein>
<name>A0ACC0K2V3_CHOFU</name>
<gene>
    <name evidence="1" type="ORF">MSG28_000809</name>
</gene>
<comment type="caution">
    <text evidence="1">The sequence shown here is derived from an EMBL/GenBank/DDBJ whole genome shotgun (WGS) entry which is preliminary data.</text>
</comment>